<dbReference type="AlphaFoldDB" id="A0A699I7T0"/>
<feature type="region of interest" description="Disordered" evidence="1">
    <location>
        <begin position="1"/>
        <end position="25"/>
    </location>
</feature>
<feature type="non-terminal residue" evidence="2">
    <location>
        <position position="1"/>
    </location>
</feature>
<dbReference type="EMBL" id="BKCJ010255570">
    <property type="protein sequence ID" value="GEZ23680.1"/>
    <property type="molecule type" value="Genomic_DNA"/>
</dbReference>
<organism evidence="2">
    <name type="scientific">Tanacetum cinerariifolium</name>
    <name type="common">Dalmatian daisy</name>
    <name type="synonym">Chrysanthemum cinerariifolium</name>
    <dbReference type="NCBI Taxonomy" id="118510"/>
    <lineage>
        <taxon>Eukaryota</taxon>
        <taxon>Viridiplantae</taxon>
        <taxon>Streptophyta</taxon>
        <taxon>Embryophyta</taxon>
        <taxon>Tracheophyta</taxon>
        <taxon>Spermatophyta</taxon>
        <taxon>Magnoliopsida</taxon>
        <taxon>eudicotyledons</taxon>
        <taxon>Gunneridae</taxon>
        <taxon>Pentapetalae</taxon>
        <taxon>asterids</taxon>
        <taxon>campanulids</taxon>
        <taxon>Asterales</taxon>
        <taxon>Asteraceae</taxon>
        <taxon>Asteroideae</taxon>
        <taxon>Anthemideae</taxon>
        <taxon>Anthemidinae</taxon>
        <taxon>Tanacetum</taxon>
    </lineage>
</organism>
<comment type="caution">
    <text evidence="2">The sequence shown here is derived from an EMBL/GenBank/DDBJ whole genome shotgun (WGS) entry which is preliminary data.</text>
</comment>
<gene>
    <name evidence="2" type="ORF">Tci_495653</name>
</gene>
<accession>A0A699I7T0</accession>
<reference evidence="2" key="1">
    <citation type="journal article" date="2019" name="Sci. Rep.">
        <title>Draft genome of Tanacetum cinerariifolium, the natural source of mosquito coil.</title>
        <authorList>
            <person name="Yamashiro T."/>
            <person name="Shiraishi A."/>
            <person name="Satake H."/>
            <person name="Nakayama K."/>
        </authorList>
    </citation>
    <scope>NUCLEOTIDE SEQUENCE</scope>
</reference>
<evidence type="ECO:0000313" key="2">
    <source>
        <dbReference type="EMBL" id="GEZ23680.1"/>
    </source>
</evidence>
<evidence type="ECO:0000256" key="1">
    <source>
        <dbReference type="SAM" id="MobiDB-lite"/>
    </source>
</evidence>
<proteinExistence type="predicted"/>
<protein>
    <submittedName>
        <fullName evidence="2">Uncharacterized protein</fullName>
    </submittedName>
</protein>
<name>A0A699I7T0_TANCI</name>
<sequence>DAVVLMDDKEEDKKVEEAKEDETEPAKVKKVVDVVTTAKLITEVVTATSETVTTASAIIPTTEPQVPAATLTAALARVAVAPSRKRKGVVIRDPEEESTTSTIIPKTKSKDKGKGIFLKAKEDSAVKRYQAMKRKPQIEAQARKNMMMYLKNVVGFKLDYFKGMSYDDIQKAANRRKLNEEVEDLKRHLEIVPDEDDDVYTVATPLAKKERTWRHCRTWLKKDAHAQIKKNQRIVHGQAKVKSWKLLESCGVHIIIFTITQLILLVERRYPLSRFTLDQMLNAVRLQVEEESEVSLELLRSQDKIIKKASMNDG</sequence>